<dbReference type="PANTHER" id="PTHR43133:SF8">
    <property type="entry name" value="RNA POLYMERASE SIGMA FACTOR HI_1459-RELATED"/>
    <property type="match status" value="1"/>
</dbReference>
<evidence type="ECO:0000256" key="2">
    <source>
        <dbReference type="ARBA" id="ARBA00023015"/>
    </source>
</evidence>
<dbReference type="InterPro" id="IPR013249">
    <property type="entry name" value="RNA_pol_sigma70_r4_t2"/>
</dbReference>
<dbReference type="EMBL" id="CP062796">
    <property type="protein sequence ID" value="QUL99402.1"/>
    <property type="molecule type" value="Genomic_DNA"/>
</dbReference>
<dbReference type="InterPro" id="IPR014284">
    <property type="entry name" value="RNA_pol_sigma-70_dom"/>
</dbReference>
<evidence type="ECO:0000256" key="1">
    <source>
        <dbReference type="ARBA" id="ARBA00010641"/>
    </source>
</evidence>
<feature type="domain" description="RNA polymerase sigma factor 70 region 4 type 2" evidence="7">
    <location>
        <begin position="150"/>
        <end position="200"/>
    </location>
</feature>
<dbReference type="AlphaFoldDB" id="A0AAT9LED6"/>
<evidence type="ECO:0000259" key="6">
    <source>
        <dbReference type="Pfam" id="PF04542"/>
    </source>
</evidence>
<dbReference type="Pfam" id="PF08281">
    <property type="entry name" value="Sigma70_r4_2"/>
    <property type="match status" value="1"/>
</dbReference>
<protein>
    <submittedName>
        <fullName evidence="8">Sigma-70 family RNA polymerase sigma factor</fullName>
    </submittedName>
</protein>
<keyword evidence="3" id="KW-0731">Sigma factor</keyword>
<dbReference type="PANTHER" id="PTHR43133">
    <property type="entry name" value="RNA POLYMERASE ECF-TYPE SIGMA FACTO"/>
    <property type="match status" value="1"/>
</dbReference>
<feature type="domain" description="RNA polymerase sigma-70 region 2" evidence="6">
    <location>
        <begin position="48"/>
        <end position="111"/>
    </location>
</feature>
<dbReference type="InterPro" id="IPR039425">
    <property type="entry name" value="RNA_pol_sigma-70-like"/>
</dbReference>
<accession>A0AAT9LED6</accession>
<dbReference type="Gene3D" id="1.10.10.10">
    <property type="entry name" value="Winged helix-like DNA-binding domain superfamily/Winged helix DNA-binding domain"/>
    <property type="match status" value="1"/>
</dbReference>
<evidence type="ECO:0000259" key="7">
    <source>
        <dbReference type="Pfam" id="PF08281"/>
    </source>
</evidence>
<dbReference type="InterPro" id="IPR013325">
    <property type="entry name" value="RNA_pol_sigma_r2"/>
</dbReference>
<dbReference type="InterPro" id="IPR013324">
    <property type="entry name" value="RNA_pol_sigma_r3/r4-like"/>
</dbReference>
<evidence type="ECO:0000256" key="5">
    <source>
        <dbReference type="ARBA" id="ARBA00023163"/>
    </source>
</evidence>
<keyword evidence="5" id="KW-0804">Transcription</keyword>
<dbReference type="GO" id="GO:0003677">
    <property type="term" value="F:DNA binding"/>
    <property type="evidence" value="ECO:0007669"/>
    <property type="project" value="UniProtKB-KW"/>
</dbReference>
<dbReference type="KEGG" id="fcz:IMF26_04970"/>
<dbReference type="GO" id="GO:0016987">
    <property type="term" value="F:sigma factor activity"/>
    <property type="evidence" value="ECO:0007669"/>
    <property type="project" value="UniProtKB-KW"/>
</dbReference>
<dbReference type="InterPro" id="IPR007627">
    <property type="entry name" value="RNA_pol_sigma70_r2"/>
</dbReference>
<dbReference type="InterPro" id="IPR036388">
    <property type="entry name" value="WH-like_DNA-bd_sf"/>
</dbReference>
<dbReference type="SUPFAM" id="SSF88946">
    <property type="entry name" value="Sigma2 domain of RNA polymerase sigma factors"/>
    <property type="match status" value="1"/>
</dbReference>
<dbReference type="SUPFAM" id="SSF88659">
    <property type="entry name" value="Sigma3 and sigma4 domains of RNA polymerase sigma factors"/>
    <property type="match status" value="1"/>
</dbReference>
<comment type="similarity">
    <text evidence="1">Belongs to the sigma-70 factor family. ECF subfamily.</text>
</comment>
<name>A0AAT9LED6_9FIRM</name>
<dbReference type="Pfam" id="PF04542">
    <property type="entry name" value="Sigma70_r2"/>
    <property type="match status" value="1"/>
</dbReference>
<evidence type="ECO:0000256" key="4">
    <source>
        <dbReference type="ARBA" id="ARBA00023125"/>
    </source>
</evidence>
<proteinExistence type="inferred from homology"/>
<keyword evidence="2" id="KW-0805">Transcription regulation</keyword>
<dbReference type="CDD" id="cd06171">
    <property type="entry name" value="Sigma70_r4"/>
    <property type="match status" value="1"/>
</dbReference>
<evidence type="ECO:0000313" key="8">
    <source>
        <dbReference type="EMBL" id="QUL99402.1"/>
    </source>
</evidence>
<reference evidence="8" key="1">
    <citation type="submission" date="2020-10" db="EMBL/GenBank/DDBJ databases">
        <authorList>
            <person name="Kadnikov V."/>
            <person name="Beletsky A.V."/>
            <person name="Mardanov A.V."/>
            <person name="Karnachuk O.V."/>
            <person name="Ravin N.V."/>
        </authorList>
    </citation>
    <scope>NUCLEOTIDE SEQUENCE</scope>
    <source>
        <strain evidence="8">Bu02</strain>
    </source>
</reference>
<dbReference type="Gene3D" id="1.10.1740.10">
    <property type="match status" value="1"/>
</dbReference>
<organism evidence="8">
    <name type="scientific">Candidatus Fermentithermobacillus carboniphilus</name>
    <dbReference type="NCBI Taxonomy" id="3085328"/>
    <lineage>
        <taxon>Bacteria</taxon>
        <taxon>Bacillati</taxon>
        <taxon>Bacillota</taxon>
        <taxon>Candidatus Fermentithermobacillia</taxon>
        <taxon>Candidatus Fermentithermobacillales</taxon>
        <taxon>Candidatus Fermentithermobacillaceae</taxon>
        <taxon>Candidatus Fermentithermobacillus</taxon>
    </lineage>
</organism>
<gene>
    <name evidence="8" type="ORF">IMF26_04970</name>
</gene>
<dbReference type="NCBIfam" id="TIGR02937">
    <property type="entry name" value="sigma70-ECF"/>
    <property type="match status" value="1"/>
</dbReference>
<sequence>MNHKTLEELVSWAKSEVEATAGNRPVATGPKDPASRDSALARLLGLIYPDLMGYLVKMTGDFHLSEDLCQETMVRIIKKLPEYKSEGRKPGAFRSWAMKIAVNLYRDYRRRLFTGMLKYSSGATIRPDLNRTNQLSAETLAIQNLGFADLVKVLSCLPPEQREVFILKTYYGYSYREIAEITGCPEGTAKSRLHKAVETLRKELERRDMV</sequence>
<keyword evidence="4" id="KW-0238">DNA-binding</keyword>
<evidence type="ECO:0000256" key="3">
    <source>
        <dbReference type="ARBA" id="ARBA00023082"/>
    </source>
</evidence>
<dbReference type="GO" id="GO:0006352">
    <property type="term" value="P:DNA-templated transcription initiation"/>
    <property type="evidence" value="ECO:0007669"/>
    <property type="project" value="InterPro"/>
</dbReference>
<reference evidence="8" key="2">
    <citation type="journal article" date="2023" name="Biology">
        <title>Prokaryotic Life Associated with Coal-Fire Gas Vents Revealed by Metagenomics.</title>
        <authorList>
            <person name="Kadnikov V.V."/>
            <person name="Mardanov A.V."/>
            <person name="Beletsky A.V."/>
            <person name="Karnachuk O.V."/>
            <person name="Ravin N.V."/>
        </authorList>
    </citation>
    <scope>NUCLEOTIDE SEQUENCE</scope>
    <source>
        <strain evidence="8">Bu02</strain>
    </source>
</reference>